<feature type="compositionally biased region" description="Basic and acidic residues" evidence="1">
    <location>
        <begin position="96"/>
        <end position="109"/>
    </location>
</feature>
<feature type="compositionally biased region" description="Basic and acidic residues" evidence="1">
    <location>
        <begin position="128"/>
        <end position="161"/>
    </location>
</feature>
<accession>A0AAE1DLJ1</accession>
<dbReference type="AlphaFoldDB" id="A0AAE1DLJ1"/>
<comment type="caution">
    <text evidence="2">The sequence shown here is derived from an EMBL/GenBank/DDBJ whole genome shotgun (WGS) entry which is preliminary data.</text>
</comment>
<keyword evidence="3" id="KW-1185">Reference proteome</keyword>
<reference evidence="2" key="1">
    <citation type="journal article" date="2023" name="G3 (Bethesda)">
        <title>A reference genome for the long-term kleptoplast-retaining sea slug Elysia crispata morphotype clarki.</title>
        <authorList>
            <person name="Eastman K.E."/>
            <person name="Pendleton A.L."/>
            <person name="Shaikh M.A."/>
            <person name="Suttiyut T."/>
            <person name="Ogas R."/>
            <person name="Tomko P."/>
            <person name="Gavelis G."/>
            <person name="Widhalm J.R."/>
            <person name="Wisecaver J.H."/>
        </authorList>
    </citation>
    <scope>NUCLEOTIDE SEQUENCE</scope>
    <source>
        <strain evidence="2">ECLA1</strain>
    </source>
</reference>
<sequence length="230" mass="26012">MGAEFMVGWETWRSCETWRKSRSNVWRAGCSDLGRETGGAQVCAHLDSVPLPVCGIEYSRQIQLCRHYDGPTRLYSVLSRNPFCSDNDMGYSKEIHNVEKKRARGDKQGRSRQQKARKQALWSRRKSDKPTSDRPARHSEGGEERQRRRDSEREREGREGRGGIASLPSISSARLLESALAWLACPGTVCKERCDWSPPDVPPRISLRCPGGDLLWSSGELEPSQITSYC</sequence>
<feature type="compositionally biased region" description="Basic residues" evidence="1">
    <location>
        <begin position="110"/>
        <end position="127"/>
    </location>
</feature>
<dbReference type="Proteomes" id="UP001283361">
    <property type="component" value="Unassembled WGS sequence"/>
</dbReference>
<proteinExistence type="predicted"/>
<protein>
    <submittedName>
        <fullName evidence="2">Uncharacterized protein</fullName>
    </submittedName>
</protein>
<gene>
    <name evidence="2" type="ORF">RRG08_009795</name>
</gene>
<feature type="region of interest" description="Disordered" evidence="1">
    <location>
        <begin position="96"/>
        <end position="166"/>
    </location>
</feature>
<evidence type="ECO:0000313" key="2">
    <source>
        <dbReference type="EMBL" id="KAK3773848.1"/>
    </source>
</evidence>
<name>A0AAE1DLJ1_9GAST</name>
<evidence type="ECO:0000256" key="1">
    <source>
        <dbReference type="SAM" id="MobiDB-lite"/>
    </source>
</evidence>
<evidence type="ECO:0000313" key="3">
    <source>
        <dbReference type="Proteomes" id="UP001283361"/>
    </source>
</evidence>
<dbReference type="EMBL" id="JAWDGP010003503">
    <property type="protein sequence ID" value="KAK3773848.1"/>
    <property type="molecule type" value="Genomic_DNA"/>
</dbReference>
<organism evidence="2 3">
    <name type="scientific">Elysia crispata</name>
    <name type="common">lettuce slug</name>
    <dbReference type="NCBI Taxonomy" id="231223"/>
    <lineage>
        <taxon>Eukaryota</taxon>
        <taxon>Metazoa</taxon>
        <taxon>Spiralia</taxon>
        <taxon>Lophotrochozoa</taxon>
        <taxon>Mollusca</taxon>
        <taxon>Gastropoda</taxon>
        <taxon>Heterobranchia</taxon>
        <taxon>Euthyneura</taxon>
        <taxon>Panpulmonata</taxon>
        <taxon>Sacoglossa</taxon>
        <taxon>Placobranchoidea</taxon>
        <taxon>Plakobranchidae</taxon>
        <taxon>Elysia</taxon>
    </lineage>
</organism>